<organism evidence="1">
    <name type="scientific">uncultured Caudovirales phage</name>
    <dbReference type="NCBI Taxonomy" id="2100421"/>
    <lineage>
        <taxon>Viruses</taxon>
        <taxon>Duplodnaviria</taxon>
        <taxon>Heunggongvirae</taxon>
        <taxon>Uroviricota</taxon>
        <taxon>Caudoviricetes</taxon>
        <taxon>Peduoviridae</taxon>
        <taxon>Maltschvirus</taxon>
        <taxon>Maltschvirus maltsch</taxon>
    </lineage>
</organism>
<proteinExistence type="predicted"/>
<dbReference type="EMBL" id="LR797331">
    <property type="protein sequence ID" value="CAB4203443.1"/>
    <property type="molecule type" value="Genomic_DNA"/>
</dbReference>
<name>A0A6J5S0J2_9CAUD</name>
<accession>A0A6J5S0J2</accession>
<evidence type="ECO:0000313" key="1">
    <source>
        <dbReference type="EMBL" id="CAB4203443.1"/>
    </source>
</evidence>
<protein>
    <submittedName>
        <fullName evidence="1">Uncharacterized protein</fullName>
    </submittedName>
</protein>
<reference evidence="1" key="1">
    <citation type="submission" date="2020-05" db="EMBL/GenBank/DDBJ databases">
        <authorList>
            <person name="Chiriac C."/>
            <person name="Salcher M."/>
            <person name="Ghai R."/>
            <person name="Kavagutti S V."/>
        </authorList>
    </citation>
    <scope>NUCLEOTIDE SEQUENCE</scope>
</reference>
<gene>
    <name evidence="1" type="ORF">UFOVP1382_59</name>
</gene>
<sequence length="69" mass="7343">MSGFLDWLDESAEGVTPGPAADRGGLVMFFVPQHEFDALSRAGARLGLSPQQALSRAVADFLEKVKPPS</sequence>